<dbReference type="Gene3D" id="1.10.287.1490">
    <property type="match status" value="2"/>
</dbReference>
<evidence type="ECO:0000256" key="1">
    <source>
        <dbReference type="ARBA" id="ARBA00001450"/>
    </source>
</evidence>
<keyword evidence="10 14" id="KW-0472">Membrane</keyword>
<comment type="caution">
    <text evidence="16">The sequence shown here is derived from an EMBL/GenBank/DDBJ whole genome shotgun (WGS) entry which is preliminary data.</text>
</comment>
<keyword evidence="8 14" id="KW-0812">Transmembrane</keyword>
<evidence type="ECO:0000313" key="17">
    <source>
        <dbReference type="Proteomes" id="UP001201812"/>
    </source>
</evidence>
<feature type="transmembrane region" description="Helical" evidence="14">
    <location>
        <begin position="1025"/>
        <end position="1044"/>
    </location>
</feature>
<dbReference type="InterPro" id="IPR007269">
    <property type="entry name" value="ICMT_MeTrfase"/>
</dbReference>
<keyword evidence="5 14" id="KW-0489">Methyltransferase</keyword>
<evidence type="ECO:0000256" key="5">
    <source>
        <dbReference type="ARBA" id="ARBA00022603"/>
    </source>
</evidence>
<evidence type="ECO:0000256" key="8">
    <source>
        <dbReference type="ARBA" id="ARBA00022692"/>
    </source>
</evidence>
<dbReference type="PANTHER" id="PTHR12714">
    <property type="entry name" value="PROTEIN-S ISOPRENYLCYSTEINE O-METHYLTRANSFERASE"/>
    <property type="match status" value="1"/>
</dbReference>
<feature type="domain" description="SH2" evidence="15">
    <location>
        <begin position="527"/>
        <end position="631"/>
    </location>
</feature>
<evidence type="ECO:0000256" key="10">
    <source>
        <dbReference type="ARBA" id="ARBA00023136"/>
    </source>
</evidence>
<feature type="transmembrane region" description="Helical" evidence="14">
    <location>
        <begin position="1056"/>
        <end position="1077"/>
    </location>
</feature>
<dbReference type="GO" id="GO:0004671">
    <property type="term" value="F:protein C-terminal S-isoprenylcysteine carboxyl O-methyltransferase activity"/>
    <property type="evidence" value="ECO:0007669"/>
    <property type="project" value="UniProtKB-EC"/>
</dbReference>
<dbReference type="AlphaFoldDB" id="A0AAD4NBY0"/>
<feature type="transmembrane region" description="Helical" evidence="14">
    <location>
        <begin position="1093"/>
        <end position="1111"/>
    </location>
</feature>
<dbReference type="Pfam" id="PF16454">
    <property type="entry name" value="PI3K_P85_iSH2"/>
    <property type="match status" value="2"/>
</dbReference>
<comment type="subcellular location">
    <subcellularLocation>
        <location evidence="14">Endoplasmic reticulum membrane</location>
        <topology evidence="14">Multi-pass membrane protein</topology>
    </subcellularLocation>
    <subcellularLocation>
        <location evidence="2">Membrane</location>
        <topology evidence="2">Multi-pass membrane protein</topology>
    </subcellularLocation>
</comment>
<protein>
    <recommendedName>
        <fullName evidence="12 14">Protein-S-isoprenylcysteine O-methyltransferase</fullName>
        <ecNumber evidence="4 14">2.1.1.100</ecNumber>
    </recommendedName>
</protein>
<dbReference type="PROSITE" id="PS51564">
    <property type="entry name" value="SAM_ICMT"/>
    <property type="match status" value="1"/>
</dbReference>
<dbReference type="InterPro" id="IPR032498">
    <property type="entry name" value="PI3K_P85_iSH2"/>
</dbReference>
<reference evidence="16" key="1">
    <citation type="submission" date="2022-01" db="EMBL/GenBank/DDBJ databases">
        <title>Genome Sequence Resource for Two Populations of Ditylenchus destructor, the Migratory Endoparasitic Phytonematode.</title>
        <authorList>
            <person name="Zhang H."/>
            <person name="Lin R."/>
            <person name="Xie B."/>
        </authorList>
    </citation>
    <scope>NUCLEOTIDE SEQUENCE</scope>
    <source>
        <strain evidence="16">BazhouSP</strain>
    </source>
</reference>
<keyword evidence="6" id="KW-0808">Transferase</keyword>
<evidence type="ECO:0000256" key="6">
    <source>
        <dbReference type="ARBA" id="ARBA00022679"/>
    </source>
</evidence>
<keyword evidence="9 14" id="KW-1133">Transmembrane helix</keyword>
<feature type="domain" description="SH2" evidence="15">
    <location>
        <begin position="360"/>
        <end position="474"/>
    </location>
</feature>
<keyword evidence="17" id="KW-1185">Reference proteome</keyword>
<accession>A0AAD4NBY0</accession>
<evidence type="ECO:0000256" key="4">
    <source>
        <dbReference type="ARBA" id="ARBA00012151"/>
    </source>
</evidence>
<evidence type="ECO:0000256" key="2">
    <source>
        <dbReference type="ARBA" id="ARBA00004141"/>
    </source>
</evidence>
<keyword evidence="13" id="KW-0727">SH2 domain</keyword>
<sequence length="1244" mass="142404">MSNSASASASSLSTSAENGICQSDQLQPTSSNSPSSSSCSLSLQSCSISANDNNGCACGLLKMSWYWPNTDKETVSLAMENEPDGTFTVRDATTKGDFTLTLRIGGVNKLIKVFVIDGRCGFTKDTLDFHSVVELVEFYRINSLKEFNEKLDTCLMYPLANSNAEKAENSSKSPEPSDSNSKTSLQIVRTRLEGLHAEYERVSRRYDSIFLQKASLLDESKRKRMTLSGYENALVIYHEKSNLLKELMHEAKELVTTNVGIQQSRVDDIIKAQNLLGVALKNIDQTIKQIDVELEQLKPRLLSLHRKRDDAKEALMYRHKLTHANVERMMQDVTFVLDYEPPNLTGFLLQVPMNWDPSGWLTTQCTSKEEINKLINLALSKAAPDKRDGVFIIRPSQSRTGCYALTISMSSQIHNCLVEYREPKCTPTGLDLCGYAFLNTNMFFSTLVDFVRYYSRISLKEHNSQLDTCLTFPAMVLAMIGMDWRALNAKRIWNVIVNDRRMRATTWGYILPAWSLVFFRDFGMERWWLGWISHISVLFLMVNLLAGYRHYKNEPDGTFTVRDATTKGDFTLTLRIGGVNKLIKVFVIDGRCGFTKDTLDFHSVVELVEFYRINSLKEFNEKLDTCLMYPLANSNAEKAENSSKSPEPSDSNSKTSLQIVRTRLEGLHAEYERVSRRYDSIFLQKASLLDESKRKRMTLSGYENALVIYHEKSNLLKELMHEAKELVTTNVGIQQSRVDDIIKAQNLLGVALKNIDQTIKQIDVELEQLKPRLLSLHRKRDDAKEALMYRHKLTHANVERMMQDVTFVLDYEPPNLTGFLLQVPMNWDPSGWLTTQCTSKEEINKLINLALSKAAPDKRDGVFIIRPSQSRTGCYALTISMSSQIHNCLVEYREPKCTPTGLDLCGYAFLNTNMFFSTLVDFVRYYSRISLKEHNSQLDTCLTFPAMVLAMIGMDWRALNAKRIWNVIVNDRRMRATTWGYILPAWSLVFFRDFGMERWWLGWISHISVLFLMVNLLAGYRHYKFTCQAFLLGSLCALSVAIGLTTESLHLRTFCLYIYVFSMFHFSEFFVTGLTNIDTLKVDSFLLNHSKEYWIAATSAWIEFAVEAYFFPGFLSPRMTHIGLFMTIAGELMRKLAMCHATSGFTHQIAYRKQKNHTLVTTGVYGLCRHPGYLGWILWSVGTQMILCNPICAALYTYITFNFFDDRIREEERYLIEFFGQRYISYKQKVPSGILGIKGYRHTE</sequence>
<feature type="transmembrane region" description="Helical" evidence="14">
    <location>
        <begin position="1000"/>
        <end position="1018"/>
    </location>
</feature>
<dbReference type="EC" id="2.1.1.100" evidence="4 14"/>
<dbReference type="EMBL" id="JAKKPZ010000002">
    <property type="protein sequence ID" value="KAI1726114.1"/>
    <property type="molecule type" value="Genomic_DNA"/>
</dbReference>
<dbReference type="Proteomes" id="UP001201812">
    <property type="component" value="Unassembled WGS sequence"/>
</dbReference>
<evidence type="ECO:0000256" key="9">
    <source>
        <dbReference type="ARBA" id="ARBA00022989"/>
    </source>
</evidence>
<evidence type="ECO:0000256" key="11">
    <source>
        <dbReference type="ARBA" id="ARBA00023572"/>
    </source>
</evidence>
<dbReference type="InterPro" id="IPR036860">
    <property type="entry name" value="SH2_dom_sf"/>
</dbReference>
<comment type="function">
    <text evidence="11">Catalyzes the post-translational methylation of isoprenylated C-terminal cysteine residues.</text>
</comment>
<name>A0AAD4NBY0_9BILA</name>
<dbReference type="GO" id="GO:0032259">
    <property type="term" value="P:methylation"/>
    <property type="evidence" value="ECO:0007669"/>
    <property type="project" value="UniProtKB-KW"/>
</dbReference>
<evidence type="ECO:0000256" key="3">
    <source>
        <dbReference type="ARBA" id="ARBA00009140"/>
    </source>
</evidence>
<evidence type="ECO:0000256" key="14">
    <source>
        <dbReference type="RuleBase" id="RU362022"/>
    </source>
</evidence>
<gene>
    <name evidence="16" type="ORF">DdX_02809</name>
</gene>
<evidence type="ECO:0000259" key="15">
    <source>
        <dbReference type="PROSITE" id="PS50001"/>
    </source>
</evidence>
<feature type="domain" description="SH2" evidence="15">
    <location>
        <begin position="65"/>
        <end position="159"/>
    </location>
</feature>
<feature type="transmembrane region" description="Helical" evidence="14">
    <location>
        <begin position="1176"/>
        <end position="1199"/>
    </location>
</feature>
<dbReference type="SUPFAM" id="SSF55550">
    <property type="entry name" value="SH2 domain"/>
    <property type="match status" value="4"/>
</dbReference>
<dbReference type="PANTHER" id="PTHR12714:SF9">
    <property type="entry name" value="PROTEIN-S-ISOPRENYLCYSTEINE O-METHYLTRANSFERASE"/>
    <property type="match status" value="1"/>
</dbReference>
<dbReference type="Gene3D" id="3.30.505.10">
    <property type="entry name" value="SH2 domain"/>
    <property type="match status" value="4"/>
</dbReference>
<evidence type="ECO:0000313" key="16">
    <source>
        <dbReference type="EMBL" id="KAI1726114.1"/>
    </source>
</evidence>
<dbReference type="Pfam" id="PF00017">
    <property type="entry name" value="SH2"/>
    <property type="match status" value="4"/>
</dbReference>
<evidence type="ECO:0000256" key="12">
    <source>
        <dbReference type="ARBA" id="ARBA00023656"/>
    </source>
</evidence>
<comment type="similarity">
    <text evidence="3 14">Belongs to the class VI-like SAM-binding methyltransferase superfamily. Isoprenylcysteine carboxyl methyltransferase family.</text>
</comment>
<dbReference type="Gene3D" id="1.20.120.1630">
    <property type="match status" value="1"/>
</dbReference>
<feature type="domain" description="SH2" evidence="15">
    <location>
        <begin position="832"/>
        <end position="946"/>
    </location>
</feature>
<dbReference type="InterPro" id="IPR000980">
    <property type="entry name" value="SH2"/>
</dbReference>
<dbReference type="PROSITE" id="PS50001">
    <property type="entry name" value="SH2"/>
    <property type="match status" value="4"/>
</dbReference>
<dbReference type="SMART" id="SM00252">
    <property type="entry name" value="SH2"/>
    <property type="match status" value="4"/>
</dbReference>
<comment type="catalytic activity">
    <reaction evidence="1 14">
        <text>[protein]-C-terminal S-[(2E,6E)-farnesyl]-L-cysteine + S-adenosyl-L-methionine = [protein]-C-terminal S-[(2E,6E)-farnesyl]-L-cysteine methyl ester + S-adenosyl-L-homocysteine</text>
        <dbReference type="Rhea" id="RHEA:21672"/>
        <dbReference type="Rhea" id="RHEA-COMP:12125"/>
        <dbReference type="Rhea" id="RHEA-COMP:12126"/>
        <dbReference type="ChEBI" id="CHEBI:57856"/>
        <dbReference type="ChEBI" id="CHEBI:59789"/>
        <dbReference type="ChEBI" id="CHEBI:90510"/>
        <dbReference type="ChEBI" id="CHEBI:90511"/>
        <dbReference type="EC" id="2.1.1.100"/>
    </reaction>
</comment>
<dbReference type="InterPro" id="IPR025770">
    <property type="entry name" value="PPMT_MeTrfase"/>
</dbReference>
<organism evidence="16 17">
    <name type="scientific">Ditylenchus destructor</name>
    <dbReference type="NCBI Taxonomy" id="166010"/>
    <lineage>
        <taxon>Eukaryota</taxon>
        <taxon>Metazoa</taxon>
        <taxon>Ecdysozoa</taxon>
        <taxon>Nematoda</taxon>
        <taxon>Chromadorea</taxon>
        <taxon>Rhabditida</taxon>
        <taxon>Tylenchina</taxon>
        <taxon>Tylenchomorpha</taxon>
        <taxon>Sphaerularioidea</taxon>
        <taxon>Anguinidae</taxon>
        <taxon>Anguininae</taxon>
        <taxon>Ditylenchus</taxon>
    </lineage>
</organism>
<keyword evidence="14" id="KW-0256">Endoplasmic reticulum</keyword>
<proteinExistence type="inferred from homology"/>
<keyword evidence="7 14" id="KW-0949">S-adenosyl-L-methionine</keyword>
<evidence type="ECO:0000256" key="13">
    <source>
        <dbReference type="PROSITE-ProRule" id="PRU00191"/>
    </source>
</evidence>
<dbReference type="GO" id="GO:0005789">
    <property type="term" value="C:endoplasmic reticulum membrane"/>
    <property type="evidence" value="ECO:0007669"/>
    <property type="project" value="UniProtKB-SubCell"/>
</dbReference>
<dbReference type="Pfam" id="PF04140">
    <property type="entry name" value="ICMT"/>
    <property type="match status" value="1"/>
</dbReference>
<evidence type="ECO:0000256" key="7">
    <source>
        <dbReference type="ARBA" id="ARBA00022691"/>
    </source>
</evidence>